<dbReference type="EMBL" id="CM056815">
    <property type="protein sequence ID" value="KAJ8631813.1"/>
    <property type="molecule type" value="Genomic_DNA"/>
</dbReference>
<accession>A0ACC2LFE2</accession>
<gene>
    <name evidence="1" type="ORF">MRB53_025136</name>
</gene>
<evidence type="ECO:0000313" key="2">
    <source>
        <dbReference type="Proteomes" id="UP001234297"/>
    </source>
</evidence>
<reference evidence="1 2" key="1">
    <citation type="journal article" date="2022" name="Hortic Res">
        <title>A haplotype resolved chromosomal level avocado genome allows analysis of novel avocado genes.</title>
        <authorList>
            <person name="Nath O."/>
            <person name="Fletcher S.J."/>
            <person name="Hayward A."/>
            <person name="Shaw L.M."/>
            <person name="Masouleh A.K."/>
            <person name="Furtado A."/>
            <person name="Henry R.J."/>
            <person name="Mitter N."/>
        </authorList>
    </citation>
    <scope>NUCLEOTIDE SEQUENCE [LARGE SCALE GENOMIC DNA]</scope>
    <source>
        <strain evidence="2">cv. Hass</strain>
    </source>
</reference>
<keyword evidence="2" id="KW-1185">Reference proteome</keyword>
<protein>
    <submittedName>
        <fullName evidence="1">Uncharacterized protein</fullName>
    </submittedName>
</protein>
<sequence length="74" mass="8692">MSFCRQPWDRMEAITRVPSVRYEDKSFRGLEKSHLLKEAATIEEYFYIHVYIFASPGWKGGVNERGDYPLCVCI</sequence>
<dbReference type="Proteomes" id="UP001234297">
    <property type="component" value="Chromosome 7"/>
</dbReference>
<name>A0ACC2LFE2_PERAE</name>
<comment type="caution">
    <text evidence="1">The sequence shown here is derived from an EMBL/GenBank/DDBJ whole genome shotgun (WGS) entry which is preliminary data.</text>
</comment>
<proteinExistence type="predicted"/>
<evidence type="ECO:0000313" key="1">
    <source>
        <dbReference type="EMBL" id="KAJ8631813.1"/>
    </source>
</evidence>
<organism evidence="1 2">
    <name type="scientific">Persea americana</name>
    <name type="common">Avocado</name>
    <dbReference type="NCBI Taxonomy" id="3435"/>
    <lineage>
        <taxon>Eukaryota</taxon>
        <taxon>Viridiplantae</taxon>
        <taxon>Streptophyta</taxon>
        <taxon>Embryophyta</taxon>
        <taxon>Tracheophyta</taxon>
        <taxon>Spermatophyta</taxon>
        <taxon>Magnoliopsida</taxon>
        <taxon>Magnoliidae</taxon>
        <taxon>Laurales</taxon>
        <taxon>Lauraceae</taxon>
        <taxon>Persea</taxon>
    </lineage>
</organism>